<evidence type="ECO:0000313" key="1">
    <source>
        <dbReference type="EMBL" id="MFD2421631.1"/>
    </source>
</evidence>
<sequence length="151" mass="16053">MTTTRPEWAPLAGATLTAAILDQPDTTTCALQALVDHHGPDVIPDVLIAWIDTMLRHAGPATGGKPVGLAFEQADSGDIASVDDVAPAVAWAGRLIVARINDDYDQAEALINSVTSDDQWTRNVTAVLDSVAVTLRRAGWGDKLRNRRTAS</sequence>
<accession>A0ABW5G619</accession>
<organism evidence="1 2">
    <name type="scientific">Amycolatopsis pigmentata</name>
    <dbReference type="NCBI Taxonomy" id="450801"/>
    <lineage>
        <taxon>Bacteria</taxon>
        <taxon>Bacillati</taxon>
        <taxon>Actinomycetota</taxon>
        <taxon>Actinomycetes</taxon>
        <taxon>Pseudonocardiales</taxon>
        <taxon>Pseudonocardiaceae</taxon>
        <taxon>Amycolatopsis</taxon>
    </lineage>
</organism>
<protein>
    <submittedName>
        <fullName evidence="1">Uncharacterized protein</fullName>
    </submittedName>
</protein>
<dbReference type="RefSeq" id="WP_378270323.1">
    <property type="nucleotide sequence ID" value="NZ_JBHUKR010000022.1"/>
</dbReference>
<name>A0ABW5G619_9PSEU</name>
<dbReference type="Proteomes" id="UP001597417">
    <property type="component" value="Unassembled WGS sequence"/>
</dbReference>
<comment type="caution">
    <text evidence="1">The sequence shown here is derived from an EMBL/GenBank/DDBJ whole genome shotgun (WGS) entry which is preliminary data.</text>
</comment>
<keyword evidence="2" id="KW-1185">Reference proteome</keyword>
<reference evidence="2" key="1">
    <citation type="journal article" date="2019" name="Int. J. Syst. Evol. Microbiol.">
        <title>The Global Catalogue of Microorganisms (GCM) 10K type strain sequencing project: providing services to taxonomists for standard genome sequencing and annotation.</title>
        <authorList>
            <consortium name="The Broad Institute Genomics Platform"/>
            <consortium name="The Broad Institute Genome Sequencing Center for Infectious Disease"/>
            <person name="Wu L."/>
            <person name="Ma J."/>
        </authorList>
    </citation>
    <scope>NUCLEOTIDE SEQUENCE [LARGE SCALE GENOMIC DNA]</scope>
    <source>
        <strain evidence="2">CGMCC 4.7645</strain>
    </source>
</reference>
<proteinExistence type="predicted"/>
<dbReference type="EMBL" id="JBHUKR010000022">
    <property type="protein sequence ID" value="MFD2421631.1"/>
    <property type="molecule type" value="Genomic_DNA"/>
</dbReference>
<gene>
    <name evidence="1" type="ORF">ACFSXZ_35400</name>
</gene>
<evidence type="ECO:0000313" key="2">
    <source>
        <dbReference type="Proteomes" id="UP001597417"/>
    </source>
</evidence>